<evidence type="ECO:0000259" key="2">
    <source>
        <dbReference type="PROSITE" id="PS50010"/>
    </source>
</evidence>
<organism evidence="3 4">
    <name type="scientific">Orchesella dallaii</name>
    <dbReference type="NCBI Taxonomy" id="48710"/>
    <lineage>
        <taxon>Eukaryota</taxon>
        <taxon>Metazoa</taxon>
        <taxon>Ecdysozoa</taxon>
        <taxon>Arthropoda</taxon>
        <taxon>Hexapoda</taxon>
        <taxon>Collembola</taxon>
        <taxon>Entomobryomorpha</taxon>
        <taxon>Entomobryoidea</taxon>
        <taxon>Orchesellidae</taxon>
        <taxon>Orchesellinae</taxon>
        <taxon>Orchesella</taxon>
    </lineage>
</organism>
<feature type="region of interest" description="Disordered" evidence="1">
    <location>
        <begin position="991"/>
        <end position="1110"/>
    </location>
</feature>
<feature type="compositionally biased region" description="Polar residues" evidence="1">
    <location>
        <begin position="166"/>
        <end position="190"/>
    </location>
</feature>
<feature type="compositionally biased region" description="Basic residues" evidence="1">
    <location>
        <begin position="823"/>
        <end position="833"/>
    </location>
</feature>
<proteinExistence type="predicted"/>
<feature type="compositionally biased region" description="Low complexity" evidence="1">
    <location>
        <begin position="191"/>
        <end position="209"/>
    </location>
</feature>
<feature type="compositionally biased region" description="Polar residues" evidence="1">
    <location>
        <begin position="700"/>
        <end position="709"/>
    </location>
</feature>
<dbReference type="Proteomes" id="UP001642540">
    <property type="component" value="Unassembled WGS sequence"/>
</dbReference>
<evidence type="ECO:0000256" key="1">
    <source>
        <dbReference type="SAM" id="MobiDB-lite"/>
    </source>
</evidence>
<dbReference type="Gene3D" id="1.20.900.10">
    <property type="entry name" value="Dbl homology (DH) domain"/>
    <property type="match status" value="1"/>
</dbReference>
<dbReference type="EMBL" id="CAXLJM020000046">
    <property type="protein sequence ID" value="CAL8110716.1"/>
    <property type="molecule type" value="Genomic_DNA"/>
</dbReference>
<dbReference type="InterPro" id="IPR001331">
    <property type="entry name" value="GDS_CDC24_CS"/>
</dbReference>
<feature type="region of interest" description="Disordered" evidence="1">
    <location>
        <begin position="1128"/>
        <end position="1147"/>
    </location>
</feature>
<reference evidence="3 4" key="1">
    <citation type="submission" date="2024-08" db="EMBL/GenBank/DDBJ databases">
        <authorList>
            <person name="Cucini C."/>
            <person name="Frati F."/>
        </authorList>
    </citation>
    <scope>NUCLEOTIDE SEQUENCE [LARGE SCALE GENOMIC DNA]</scope>
</reference>
<feature type="compositionally biased region" description="Low complexity" evidence="1">
    <location>
        <begin position="1091"/>
        <end position="1106"/>
    </location>
</feature>
<protein>
    <recommendedName>
        <fullName evidence="2">DH domain-containing protein</fullName>
    </recommendedName>
</protein>
<feature type="region of interest" description="Disordered" evidence="1">
    <location>
        <begin position="375"/>
        <end position="401"/>
    </location>
</feature>
<dbReference type="InterPro" id="IPR035899">
    <property type="entry name" value="DBL_dom_sf"/>
</dbReference>
<feature type="region of interest" description="Disordered" evidence="1">
    <location>
        <begin position="817"/>
        <end position="874"/>
    </location>
</feature>
<comment type="caution">
    <text evidence="3">The sequence shown here is derived from an EMBL/GenBank/DDBJ whole genome shotgun (WGS) entry which is preliminary data.</text>
</comment>
<sequence>MSCESSITDLTMEMFEEDDCKDQLLSHIKELHEAVTAMKSAFTEAQQQLEGVQGDDGKMKEEIESTKTQCQQQSSEILRLILNLQTEMGSVKEMVKTTQLLQHGMQSAIHTLLLDRDFLLDELAKNGAISETVRGRLHTRLNGYIARPSSGSQSTNDSGVALLGENGSNKSSTTGSQNNHATLSASVSNDNNGSNQLLLHHHGLGSSSPVGGGPYLNPTGGNANNNGGGGNQFQDSLPVSEHHLLNHHLPLGPPHHHHMVNPHVQEYLNTHHQLHQQHQLRALYQLAHHNGEMVAASGAGAPGGGGCNQSGVMAGCCYPTIPPPPPLTYATEVGPGGIVYDSDSSLTLAAAKSLSLSNSLSKQCGLELDHQQQQIMLDDENKSKKGTRRNSSSNESSSFKDAVKCSSGRTCDVTGGGGGGVSGGASGSSGDPSCYNSDAELVLTDDSNPSGILKYNGHSSVASSSASMMSFKENQRMKVAKELMDTERKYCHTLKTIQETFALPLKNSGILSMKDINTLFPEEVFKLYEKHCGLLGLLEDRLATWKNKPTVGDLLERFINGEDANVLRLYTSYVNDFPEVLKTFHKLCRSSTDFTRFLKSTLEHPTCGGLDLGAFLLTPVQRMPRYILLLKQMMKFTDVGHPDYNNISICLDRLREYLKRLNDSMEHSFQLVTAQISPQPHEPLLEKLMGFSGKNAFPRASTSSQSSTGGEHEHHQQQVVHKVRYKRSTSVPRSSHSSTSETGPKSMPAGGGTQKESKSKLKSRSKSDWAVCNNNGVSGSKNSIIQEDVGGSKRCMSCNCAGGNSSGNVQKLPGACGGDPRAQHHHSRFKGKKNVFERTLSDSDINSDGDEGSLVEDPEQNGRKFSTSKSLHDFNQDDEEGNLDWFISEPSLCEIKHGGVVRHDVVVTPDEESGRSRASSSLRRNMMIRPMTTNPSGGRVIARLQRASESEMNLHMLEKSAEVKEKAGKGSKGKMSLRNSLKNIFSIKKRSSRALQISHPIPPTLSENSSTTNTTPTPSTSAISFHGHHHHNHHHHHHGTPDEHQSMPDPLMLSSSYNESGFITPNGGDAGSVNSGGCEPKTSVSLPYVPSTSSTTSMASNSSSSAAHHRYVKNKLAQPKFPRTAFVKKHSAHAGGSSTGIVDVYSK</sequence>
<dbReference type="SUPFAM" id="SSF48065">
    <property type="entry name" value="DBL homology domain (DH-domain)"/>
    <property type="match status" value="1"/>
</dbReference>
<dbReference type="CDD" id="cd00160">
    <property type="entry name" value="RhoGEF"/>
    <property type="match status" value="1"/>
</dbReference>
<name>A0ABP1QVG4_9HEXA</name>
<evidence type="ECO:0000313" key="3">
    <source>
        <dbReference type="EMBL" id="CAL8110716.1"/>
    </source>
</evidence>
<keyword evidence="4" id="KW-1185">Reference proteome</keyword>
<gene>
    <name evidence="3" type="ORF">ODALV1_LOCUS14414</name>
</gene>
<feature type="compositionally biased region" description="Polar residues" evidence="1">
    <location>
        <begin position="1053"/>
        <end position="1063"/>
    </location>
</feature>
<feature type="compositionally biased region" description="Basic residues" evidence="1">
    <location>
        <begin position="1026"/>
        <end position="1038"/>
    </location>
</feature>
<feature type="region of interest" description="Disordered" evidence="1">
    <location>
        <begin position="695"/>
        <end position="783"/>
    </location>
</feature>
<feature type="region of interest" description="Disordered" evidence="1">
    <location>
        <begin position="145"/>
        <end position="235"/>
    </location>
</feature>
<feature type="compositionally biased region" description="Polar residues" evidence="1">
    <location>
        <begin position="149"/>
        <end position="158"/>
    </location>
</feature>
<dbReference type="PANTHER" id="PTHR12673:SF159">
    <property type="entry name" value="LD03170P"/>
    <property type="match status" value="1"/>
</dbReference>
<feature type="compositionally biased region" description="Low complexity" evidence="1">
    <location>
        <begin position="728"/>
        <end position="746"/>
    </location>
</feature>
<dbReference type="InterPro" id="IPR051092">
    <property type="entry name" value="FYVE_RhoGEF_PH"/>
</dbReference>
<dbReference type="SMART" id="SM00325">
    <property type="entry name" value="RhoGEF"/>
    <property type="match status" value="1"/>
</dbReference>
<evidence type="ECO:0000313" key="4">
    <source>
        <dbReference type="Proteomes" id="UP001642540"/>
    </source>
</evidence>
<feature type="compositionally biased region" description="Polar residues" evidence="1">
    <location>
        <begin position="772"/>
        <end position="783"/>
    </location>
</feature>
<accession>A0ABP1QVG4</accession>
<feature type="domain" description="DH" evidence="2">
    <location>
        <begin position="475"/>
        <end position="664"/>
    </location>
</feature>
<dbReference type="InterPro" id="IPR000219">
    <property type="entry name" value="DH_dom"/>
</dbReference>
<dbReference type="PANTHER" id="PTHR12673">
    <property type="entry name" value="FACIOGENITAL DYSPLASIA PROTEIN"/>
    <property type="match status" value="1"/>
</dbReference>
<feature type="compositionally biased region" description="Low complexity" evidence="1">
    <location>
        <begin position="1004"/>
        <end position="1021"/>
    </location>
</feature>
<dbReference type="PROSITE" id="PS50010">
    <property type="entry name" value="DH_2"/>
    <property type="match status" value="1"/>
</dbReference>
<feature type="compositionally biased region" description="Acidic residues" evidence="1">
    <location>
        <begin position="845"/>
        <end position="859"/>
    </location>
</feature>
<dbReference type="PROSITE" id="PS00741">
    <property type="entry name" value="DH_1"/>
    <property type="match status" value="1"/>
</dbReference>
<dbReference type="Pfam" id="PF00621">
    <property type="entry name" value="RhoGEF"/>
    <property type="match status" value="1"/>
</dbReference>